<proteinExistence type="predicted"/>
<feature type="domain" description="Glycosyltransferase 2-like" evidence="3">
    <location>
        <begin position="6"/>
        <end position="170"/>
    </location>
</feature>
<dbReference type="InterPro" id="IPR029044">
    <property type="entry name" value="Nucleotide-diphossugar_trans"/>
</dbReference>
<dbReference type="CDD" id="cd00761">
    <property type="entry name" value="Glyco_tranf_GTA_type"/>
    <property type="match status" value="1"/>
</dbReference>
<dbReference type="PANTHER" id="PTHR22916">
    <property type="entry name" value="GLYCOSYLTRANSFERASE"/>
    <property type="match status" value="1"/>
</dbReference>
<dbReference type="Gene3D" id="3.90.550.10">
    <property type="entry name" value="Spore Coat Polysaccharide Biosynthesis Protein SpsA, Chain A"/>
    <property type="match status" value="1"/>
</dbReference>
<dbReference type="Pfam" id="PF00535">
    <property type="entry name" value="Glycos_transf_2"/>
    <property type="match status" value="1"/>
</dbReference>
<dbReference type="RefSeq" id="WP_243577260.1">
    <property type="nucleotide sequence ID" value="NZ_CP094529.1"/>
</dbReference>
<dbReference type="Proteomes" id="UP000831068">
    <property type="component" value="Chromosome"/>
</dbReference>
<evidence type="ECO:0000259" key="3">
    <source>
        <dbReference type="Pfam" id="PF00535"/>
    </source>
</evidence>
<evidence type="ECO:0000313" key="5">
    <source>
        <dbReference type="Proteomes" id="UP000831068"/>
    </source>
</evidence>
<reference evidence="4 5" key="1">
    <citation type="submission" date="2022-03" db="EMBL/GenBank/DDBJ databases">
        <title>Chryseobacterium sp. isolated from the Andong Sikhe.</title>
        <authorList>
            <person name="Won M."/>
            <person name="Kim S.-J."/>
            <person name="Kwon S.-W."/>
        </authorList>
    </citation>
    <scope>NUCLEOTIDE SEQUENCE [LARGE SCALE GENOMIC DNA]</scope>
    <source>
        <strain evidence="4 5">ADR-1</strain>
    </source>
</reference>
<dbReference type="SUPFAM" id="SSF53448">
    <property type="entry name" value="Nucleotide-diphospho-sugar transferases"/>
    <property type="match status" value="1"/>
</dbReference>
<accession>A0ABY4BIQ7</accession>
<dbReference type="InterPro" id="IPR001173">
    <property type="entry name" value="Glyco_trans_2-like"/>
</dbReference>
<keyword evidence="5" id="KW-1185">Reference proteome</keyword>
<evidence type="ECO:0000313" key="4">
    <source>
        <dbReference type="EMBL" id="UOE39080.1"/>
    </source>
</evidence>
<organism evidence="4 5">
    <name type="scientific">Chryseobacterium oryzae</name>
    <dbReference type="NCBI Taxonomy" id="2929799"/>
    <lineage>
        <taxon>Bacteria</taxon>
        <taxon>Pseudomonadati</taxon>
        <taxon>Bacteroidota</taxon>
        <taxon>Flavobacteriia</taxon>
        <taxon>Flavobacteriales</taxon>
        <taxon>Weeksellaceae</taxon>
        <taxon>Chryseobacterium group</taxon>
        <taxon>Chryseobacterium</taxon>
    </lineage>
</organism>
<sequence length="319" mass="37098">MRPLISIVVPVYNMEKYLHKCVYSLLNQSYNQLEIILVNDGSTDHSAKICDEFAEKDSRIKVVHRTNGGLSEARNSGLSIFKGEYVTFVDSDDYVRADYIQTLLDLVLNHNVKIAVSQFQYVSNEHIEKDDNDNEKDFFLPTLEALENMFYQDYFDHNATAKLFHRSLFDSLKFPVDLLYEDMFTTYKILLSSDSGVAVSNKKTYYYLIRTDSIEGAPFSAKKMNSMRFIVDDFENTKKQYPVLAKGINCRLLSFIFHLLVETKVKSSEEKELFLLAQKYRKEVLVDNKARKKARLAAFVSYFGTDVLRFFYRFGKSRV</sequence>
<name>A0ABY4BIQ7_9FLAO</name>
<keyword evidence="2" id="KW-0808">Transferase</keyword>
<protein>
    <submittedName>
        <fullName evidence="4">Glycosyltransferase</fullName>
    </submittedName>
</protein>
<dbReference type="PANTHER" id="PTHR22916:SF51">
    <property type="entry name" value="GLYCOSYLTRANSFERASE EPSH-RELATED"/>
    <property type="match status" value="1"/>
</dbReference>
<evidence type="ECO:0000256" key="1">
    <source>
        <dbReference type="ARBA" id="ARBA00022676"/>
    </source>
</evidence>
<keyword evidence="1" id="KW-0328">Glycosyltransferase</keyword>
<gene>
    <name evidence="4" type="ORF">MTP08_04730</name>
</gene>
<dbReference type="EMBL" id="CP094529">
    <property type="protein sequence ID" value="UOE39080.1"/>
    <property type="molecule type" value="Genomic_DNA"/>
</dbReference>
<evidence type="ECO:0000256" key="2">
    <source>
        <dbReference type="ARBA" id="ARBA00022679"/>
    </source>
</evidence>